<dbReference type="Proteomes" id="UP000184346">
    <property type="component" value="Unassembled WGS sequence"/>
</dbReference>
<keyword evidence="1" id="KW-0472">Membrane</keyword>
<dbReference type="AlphaFoldDB" id="A0A1M4THY2"/>
<dbReference type="RefSeq" id="WP_072819284.1">
    <property type="nucleotide sequence ID" value="NZ_FQUJ01000002.1"/>
</dbReference>
<proteinExistence type="predicted"/>
<feature type="transmembrane region" description="Helical" evidence="1">
    <location>
        <begin position="17"/>
        <end position="38"/>
    </location>
</feature>
<evidence type="ECO:0000313" key="2">
    <source>
        <dbReference type="EMBL" id="SHE44071.1"/>
    </source>
</evidence>
<gene>
    <name evidence="2" type="ORF">SAMN02745148_00456</name>
</gene>
<evidence type="ECO:0000256" key="1">
    <source>
        <dbReference type="SAM" id="Phobius"/>
    </source>
</evidence>
<organism evidence="2 3">
    <name type="scientific">Modicisalibacter ilicicola DSM 19980</name>
    <dbReference type="NCBI Taxonomy" id="1121942"/>
    <lineage>
        <taxon>Bacteria</taxon>
        <taxon>Pseudomonadati</taxon>
        <taxon>Pseudomonadota</taxon>
        <taxon>Gammaproteobacteria</taxon>
        <taxon>Oceanospirillales</taxon>
        <taxon>Halomonadaceae</taxon>
        <taxon>Modicisalibacter</taxon>
    </lineage>
</organism>
<keyword evidence="3" id="KW-1185">Reference proteome</keyword>
<accession>A0A1M4THY2</accession>
<sequence>MVNSVPEASGRRPLGGWIWLALGLYVAFFANVAVQSHWPGLIEVAPVAEACLLVVATACFISGCLSIERRRAVGE</sequence>
<dbReference type="EMBL" id="FQUJ01000002">
    <property type="protein sequence ID" value="SHE44071.1"/>
    <property type="molecule type" value="Genomic_DNA"/>
</dbReference>
<dbReference type="STRING" id="1121942.SAMN02745148_00456"/>
<protein>
    <submittedName>
        <fullName evidence="2">Uncharacterized protein</fullName>
    </submittedName>
</protein>
<keyword evidence="1" id="KW-1133">Transmembrane helix</keyword>
<reference evidence="2 3" key="1">
    <citation type="submission" date="2016-11" db="EMBL/GenBank/DDBJ databases">
        <authorList>
            <person name="Jaros S."/>
            <person name="Januszkiewicz K."/>
            <person name="Wedrychowicz H."/>
        </authorList>
    </citation>
    <scope>NUCLEOTIDE SEQUENCE [LARGE SCALE GENOMIC DNA]</scope>
    <source>
        <strain evidence="2 3">DSM 19980</strain>
    </source>
</reference>
<dbReference type="OrthoDB" id="6168640at2"/>
<keyword evidence="1" id="KW-0812">Transmembrane</keyword>
<name>A0A1M4THY2_9GAMM</name>
<feature type="transmembrane region" description="Helical" evidence="1">
    <location>
        <begin position="44"/>
        <end position="67"/>
    </location>
</feature>
<evidence type="ECO:0000313" key="3">
    <source>
        <dbReference type="Proteomes" id="UP000184346"/>
    </source>
</evidence>